<keyword evidence="2" id="KW-0812">Transmembrane</keyword>
<dbReference type="Pfam" id="PF00534">
    <property type="entry name" value="Glycos_transf_1"/>
    <property type="match status" value="1"/>
</dbReference>
<evidence type="ECO:0000259" key="3">
    <source>
        <dbReference type="Pfam" id="PF00534"/>
    </source>
</evidence>
<dbReference type="GO" id="GO:0016757">
    <property type="term" value="F:glycosyltransferase activity"/>
    <property type="evidence" value="ECO:0007669"/>
    <property type="project" value="InterPro"/>
</dbReference>
<organism evidence="4">
    <name type="scientific">Proteus penneri</name>
    <dbReference type="NCBI Taxonomy" id="102862"/>
    <lineage>
        <taxon>Bacteria</taxon>
        <taxon>Pseudomonadati</taxon>
        <taxon>Pseudomonadota</taxon>
        <taxon>Gammaproteobacteria</taxon>
        <taxon>Enterobacterales</taxon>
        <taxon>Morganellaceae</taxon>
        <taxon>Proteus</taxon>
    </lineage>
</organism>
<proteinExistence type="predicted"/>
<keyword evidence="1" id="KW-0808">Transferase</keyword>
<protein>
    <submittedName>
        <fullName evidence="4">Gt2</fullName>
    </submittedName>
</protein>
<evidence type="ECO:0000256" key="1">
    <source>
        <dbReference type="ARBA" id="ARBA00022679"/>
    </source>
</evidence>
<evidence type="ECO:0000313" key="4">
    <source>
        <dbReference type="EMBL" id="AXZ00018.1"/>
    </source>
</evidence>
<dbReference type="PANTHER" id="PTHR46401:SF2">
    <property type="entry name" value="GLYCOSYLTRANSFERASE WBBK-RELATED"/>
    <property type="match status" value="1"/>
</dbReference>
<dbReference type="PANTHER" id="PTHR46401">
    <property type="entry name" value="GLYCOSYLTRANSFERASE WBBK-RELATED"/>
    <property type="match status" value="1"/>
</dbReference>
<dbReference type="EMBL" id="KY710731">
    <property type="protein sequence ID" value="AXZ00018.1"/>
    <property type="molecule type" value="Genomic_DNA"/>
</dbReference>
<sequence>MIGPFPKPIHGMSIANENLFNCLSNDNINVDKMDTVIHRVLKSKKEQGGFNFSLFIFSLWNMFLIIKKILFSKYDIIYITPGQSALGFLRFLPIILISKLKKNKIIQHIHGSKLIYNYKNTNFIFKFLFLCSIKLTDSFILLSQKIKEEYKEIIPLSKISICLNGVKIPKNINHINENKKTNVLFLSNLMKDKGIIDLFETINNFPFNDNYVFHFAGEIESPLKDYCYSFFRKNKDTCTYHGIVSGDKKEFLLSSADIFILPSYDEGIPLSILEAYSYSCAVITTNVGGIPDIFENQINGLYIEIGNTESIYQALIKARENIKNFKINNKNLSISKYSLSIFYETMKNIFYKVI</sequence>
<keyword evidence="2" id="KW-1133">Transmembrane helix</keyword>
<dbReference type="AlphaFoldDB" id="A0A385JNY6"/>
<accession>A0A385JNY6</accession>
<feature type="transmembrane region" description="Helical" evidence="2">
    <location>
        <begin position="76"/>
        <end position="97"/>
    </location>
</feature>
<reference evidence="4" key="1">
    <citation type="journal article" date="2017" name="PLoS ONE">
        <title>Genetic diversity of the O antigens of Proteus species and the development of a suspension array for molecular serotyping.</title>
        <authorList>
            <person name="Yu X."/>
            <person name="Torzewska A."/>
            <person name="Zhang X."/>
            <person name="Yin Z."/>
            <person name="Drzewiecka D."/>
            <person name="Cao H."/>
            <person name="Liu B."/>
            <person name="Knirel Y.A."/>
            <person name="Rozalski A."/>
            <person name="Wang L."/>
        </authorList>
    </citation>
    <scope>NUCLEOTIDE SEQUENCE</scope>
    <source>
        <strain evidence="4">G2665</strain>
    </source>
</reference>
<dbReference type="SUPFAM" id="SSF53756">
    <property type="entry name" value="UDP-Glycosyltransferase/glycogen phosphorylase"/>
    <property type="match status" value="1"/>
</dbReference>
<dbReference type="InterPro" id="IPR001296">
    <property type="entry name" value="Glyco_trans_1"/>
</dbReference>
<feature type="domain" description="Glycosyl transferase family 1" evidence="3">
    <location>
        <begin position="176"/>
        <end position="321"/>
    </location>
</feature>
<dbReference type="CDD" id="cd03801">
    <property type="entry name" value="GT4_PimA-like"/>
    <property type="match status" value="1"/>
</dbReference>
<dbReference type="Gene3D" id="3.40.50.2000">
    <property type="entry name" value="Glycogen Phosphorylase B"/>
    <property type="match status" value="2"/>
</dbReference>
<keyword evidence="2" id="KW-0472">Membrane</keyword>
<feature type="transmembrane region" description="Helical" evidence="2">
    <location>
        <begin position="49"/>
        <end position="70"/>
    </location>
</feature>
<name>A0A385JNY6_9GAMM</name>
<evidence type="ECO:0000256" key="2">
    <source>
        <dbReference type="SAM" id="Phobius"/>
    </source>
</evidence>